<feature type="chain" id="PRO_5015640996" description="Gliding motility-associated C-terminal domain-containing protein" evidence="1">
    <location>
        <begin position="27"/>
        <end position="5533"/>
    </location>
</feature>
<organism evidence="2 3">
    <name type="scientific">Flavobacterium crocinum</name>
    <dbReference type="NCBI Taxonomy" id="2183896"/>
    <lineage>
        <taxon>Bacteria</taxon>
        <taxon>Pseudomonadati</taxon>
        <taxon>Bacteroidota</taxon>
        <taxon>Flavobacteriia</taxon>
        <taxon>Flavobacteriales</taxon>
        <taxon>Flavobacteriaceae</taxon>
        <taxon>Flavobacterium</taxon>
    </lineage>
</organism>
<sequence>MIMKKPTTLKTLLFVLALLFNFASYAQNWVAFDSKLNSISHENLFLKANNQNENPFSLNAAKEVLKNAAPAPLTNPVIPYAQLPYAGQVVQCPNDGKLLPKLFLCGGNDSRAINTGITDAQSIIWERFISGGSCITVSNSDCANETASASCWVKVGEGKDYLANSAGQFRIRIVDNTGTPYIFYFNVYQNTLIPTAVTKSDIIRNSAGTCQITGNITVGGFGSGYEYSFTTTGSSGTFQDSNIFNTTTPGNYTAYIRIKGVVGSCEFKVINLDIKNVTYAVTTEIVAPRCYDGKGSIRVITNDIKKKYTYNIYKPTGSTDPLSSFGPTENAEYTFTGLDSGTYRVETVVQGSNCMIDNKPSVVIPNAPNQLTSTPTITKTLNSCSSGAITVATGGGTYPFRYLVSINDAPFFQNANNVITTVASGKYLIRVEDANGCSVEKEINVPVADKPTYTITKTDGDCANPNGKITITVTETKGYTIETRLQGENNYTSSAYNTMTLTGTTGSRVYSDVPPENYIISVRYTKNRTTCTEPNYPISIGLTTALTASAGVAELSGCGPAGNVQKGKVRITNAEGGVPIVGPTGPYQYSYDGKVTWTTDKEAYVNPGTHIFYVKDANCEIALPAVTLLEQPAAPTIKVADPIFNCDGSATTTVTVTNSGSGSPQFTYDYFIDGVLNTNTPTNVFRNVTQGDHTISVSYNVISVPTESVLLNETFGSGPDVSSPGINPNFCWERQVEATKCNNDKLFGNGEYTVTNLLRNNPYSGWWSPRDNTSGGTNSNGRFLAVDAGTSIPNNAVLYRKTIKDIIPNVPIKVTFVGTNLLKVGNNQPDASLTVELQNASGVPLSSQSTGGIPKTNGWVKYTRTIDPGNNTTLDFVLRLELSQVNGIDFAVDDLVVTQMPKACNTVANFPIVVDGSKAFSAGITGYKDVKCSGERNGEITLSAKNFDPVKGFQYSVDGGNWETVIPVPASNIGSKTLTGLEGKIYNIRIRYDDTAGSCVFPLAQEIKTPKALKVNAWVDQVATCDTGAIIKAQASDGTPGYEYELRETDGVTVVKAFQSTGEFPDIKKTGNYKVIARDANLCETAVMASVDVVAPTPPQIGFDTSNLCFDTTAQIIVRVNGGVADYTYTTQFNGGKVSDASATFTGPTFTYAATEPGTYTFVVKDSFGCESNSITQVINEKLTVEVPVTKALTCDVAPNNRAVITGTISGGKGPFMVAVASGNTTGTLVQPTITGNTFTYTTAVAGDYTFRITDSGNCTVISKTATIAPLNAIVLTSDNTAPKCNTSNDGTILLKASGGSGGFKYSTDGITYNDQTYFTGLSAGVKYTFYVKDSNKCTQMLEVTLIAPDAIFGTASITTPYTCDNPATITVGTVVTGGNGNYKYTLNRNGVALTTQDSKVFSGITAAGNYTVTITDTNACSYTTTPALTIVALNGPKAMTINKSALKCPSNKVDFSITDVKDASGVTLTGPFTYAITAPTAAATSNTTGSFPGLDPGVTYTFEVKDAKNCSFTKNDRVEPLQDFTISSKVVSDVNCLGDSKGEVTFTVSGLGNNVNYTYQIDGALPVQTGISPNAGTSFTISAPNLNAGLHTIIVTNVDTNCSQSDDETISAPTAVLALDPSDLVHVTCKAKGSVTFNAKGGWGSYSYSITPTAPAGPTVSHSNKLFSGLDAGDYSFVVKDAKGCEVTGTFTINPETKPSASLDPDSSLCAGGAGATLKVIPNTQANYTYSINNGTAKADGTFTGLVPGKYIIRVTDTSTGCYTDLDEEIIAIPVSASTKLLADLDCDVAPASPDATIEVTIANGYPDFKYRHNTTGAPFTGLYTDVPAGSRVFTFDTGAAGTHYFEITDKNNCTTVVSRTINTKENPTAVTKPINPTCYNGTNGSIEVTASLGLSPYTYEVSTTSGTTGFSAMATNKHSNIGAGTYWFRVTDAKKCTFVVSETLNNPAELTAHADVTTPLKCGSGTTVLAATITVVIDLPGTPYTGPNKYRYSYNGLTPVISNTYQTTATGPVTVDVYDANNCPFRVLVSPDVEALDPPANMAFTPPAAITCATGQDKTSLTVSVDNGVAPFRFEITDTDATVAAADLVATNVSAQSHTFNNLPPGSYKFKVTDSYGCATFGEYTIDKALPVFVNGTLGANVTCKGDDDGSIVFTVSGAAGAFTYVLRNSANVVIPNTQSSQSGNVITFTGLLASTYTITITNPTTECTATKAVEVKEPAIQFAFTAPTITPITCSPNNGKVVINTVGGWGNNRYTLTLPDNTVVGPQSSSTFNNLTQSGTYGISVTDLSGDGCTISTTFNVDAAIQPDASIDLTASDLCYDAVGKAKIVVTPAVVSPTYMYNINDGQYQTSGTFDNLNPGSYVVKVKDMTTGCILTLPAQAIETELKFNAKLETLATCNGQDIEIKGTVSGGKTPYTYTVTINGTPDPTVRPVIGTTFTYTDPTATTASGDTTYLFTLRDASTTNCSLTSTVVVAPKTNPEFALTPNSTILCNGDATGSITVTIDQTKGASPYTINVTKDNSALVPATPDVNYGIQTTGLPAGDYIVRVTDAKGCYKDETTSIIDAPKIDFALVDVQIKCVGGTTGTTFGSISVIGLTGGTTNPAPAASGYTYTLTSNTSATQVYHPTGNEDHTFNILNFGIYELTVSDINGCSLTKKINMASPPEDLKIEVTPGPASCTTASLVVTATPTIPGGPYYFAKYPLDPTDPTKFDYATYAAFYQSADALSPPALPGDPLLLQSTFNNLNPGVVYSFVVYDDTTKCYYFKQADGPTKSASTLTSVVTAANVTCTGADNGTVSFTIANPQPTTTRVKYEIYNSQTNIIVTPAVGGTVTLPTMTVNNVGPLKPGTYYILFTEEDNLGNTVCMNSSDTFTITQSVVPLSLSATAKNDNCGSAKGVIEAFGKGGTVRAADVANGITAHPYLYQVFPDTGAAGVIDNVDPVPTDAAFSATFSLTAHTSNTFNRDNGRYIVYVKDANGCIATAFIEVELDPSPVITAVTNDICATEGSFVIDVNLTTTGMGQHYYILDGAAPVPMPSASFSIPNLSSGPHSVEVKDVNGCGNKVDLDLISTPLELEASFTTLPICEETNGVITAEVKGGFVPNNFEYTLIKTSLPAIANVVQFSPTFNGIGAGDYTVTVRDVNTSCTRTVDVKLILPTPINFVLTDIVTTPVDCTAGQVGATDNGTLTVNLNPANDNPDYTYELTPVSPTGPVKTQLNNNVFTGLSAGDYTIKVISGRGCELQLPANVPAPAAVVATADATPFSCTVDPATTTVVVTGTGGSGTYTFSQNGTDYFTSNSSPADNKYTFEISDNLGVQNPTYWVKDANGCVESTTLTTPLEPLPKLISATATRSTAADSQIDCQNGREVIEITVVGGSTTPIDLKYEVSIDGDPYIVLAASSVSQTFPYDATSIGSKYQFRITDNATHCEILSNIYEVPVFNTVEVRATTVADVTCKSATNGSIEIFVSGYTGPYTYALYDGATPVVGIGASGSHDTTTSNPFTIPFGLGEGSNYTVRIVESAYPRCPATSTVAVINEPVVAFTLDPLDVTPLGCTTDGAVKVTAQGGWGNNKFTLTPPSGPAITNTDGIFGGLRLDGLYGVSVQDANGCTVTDSFTLVIPTPPTAIIATTSDYCYDNTDLATLVVTASGGAGGYMYSIDNKQSWTIDNTFKDLTPGIYEIFVKDAFGCEVAVSNNEIKPQLFASATNEKDIFCTGIVDGTIKITAVGGYGSYSYTVNKDNTGASLPIAFPVGSDTAEYTVTGNGTYEFVVYDARNCNYTITEKIVMLPPTPVDLLQSDIAITPVDCNTPQGTNNNGTITVNLRAVNDNPEYTYTLTPTSPAGAPIVQKNNNLFTGLTPGDYNVSVQSARECEANVDVTIATPVLVTASATVTPFSCAVDPTKTTAVVTGGGGTGTYTFSIDGTNYFESNSTPADNRYSFELSDTGFTQNPTFYVKDSNGCIQSTQLPAVLDPLPKFISAIGTFGDPIDCINRAQEINVQITGGSNTPNAFTYNVYENGVLIPGPATTVTGNTFTYNDATAGSSYQFEVIDNNTGCRIKSPEYEIPVYEIASVNAIASAHVDCNGNNSGAIEINIVDYSGPYTYQVFNGTNPVAVTSGPGDTATANPFVIPFGFTAGTQYRVVVTEGAYPSCTITSTDVEIKEPAALSLINFVPDVKNQYCDKPFAVITIDPTTIVGGVKEYSYAVVPTTTPPTVPASGDYKTFTRIEIATAKIAPAYDSYDVYVRDANGCYDFKTVNIAQDPMPAITAVVPTHCATTTGYTITVTATGFTSDLEYSLDKNTWQLNNNVLEVTTPGDYTVYVRDANLCIVDAPVTILQPLRSGYQITNSPICNGNEGEVTLLPSGGSGTANYEFSQDGIMFGSSPVFSNLTPGNYQFTVRDNVTTCTVLVDAVIPVPNTAIEFTLVPSPVICNGGSTGSITVKMDPTTGTVNNNPVYTYAINPAPIGMTLVGNVFTNLPAGTYRVTVTSGKGCPVFKDIDVSEPLPIVIPAPVVADYRCTTGNKENNATITIPLPSGGSNTYTVYEFFRDGNPVAVQRGDNPVYIESDLLGGNYVINVYDDKGCLGTATATIQPFVGIEFATPAAITVTTAITCNNDESIQVNAITVGTATPMPVLSYNVKGISVGSTYDQTNNDGAFTGLTIGNYLVTVTNPITGCFITNIHYVNNPNTFELERITKNVVCFGSATGSVDLTIVDNQTDPSDDAGAFDYVITGPVNLSGTTSGATINIPNLPAGNYTVTAKLVGPPSCEIERSFIIEQPDAALTISESHTPITCDPGNDGTITVSAEGGWLGGDYLYELVGPVSVGYSTQSYFENLTAGVYTVNVKDVNGCIDTATVTLKNPDPILVTANATVNTLLCNGDTSGEITVDLPTGGQEMNYSYILNYLSTDPVMSSESQTSPVFSGLSAGRYSVTVVDGINCVSAPSAEIVINEPSKVEPSLTLATGITCKTDATLTLSAIGGSGPYEYSTDKTFTTIAGSFGSSTTFSVGIGDHQYYVRDSNGCIGVISNNVTINPLAPLDLEIDLMNAEVYCKGSATAVIDAVGVGGLGNYSYTLFNDSGVVVRGPQPEGYFDLLPKGVYVVRVDSGDCQYDSGPITIKEPDAELLATPSVTNATCFGANDGKIVIAATGGTGVIKYAISPNLGQFDDKFIFDRLAPGTYTIIVQDENSCFVIIEREITEPNPLEGKVVGPIIQEICDGDRDGAFSIEVSGGTLPYSISLDNENGTYVPLNNGTRHDFSNLKGGLHNVYIKDASCTTMVEVNMDNAVVLNPTVEVTYDCVNNAQANMIIVTVDPSNSPTDVDYSLDNNGTYQPSNIFTNVPAGDHFIVARHTNGCEVPTAVFPVNAIAELSLIDTTKQSNEINTISVKASGGVAPYEYSFNGEPFSSSNTYRIYRTDVYKVIVRDKNGCEATIDVPGTFYDFCLPNYFTPNGSGANTTIGPGCGALAYKDLTFDVYDRYGRVVGKYKVGGKWDGRYNGNELPTGDYWYVLKLNDPKDNREFVGHFTLYR</sequence>
<keyword evidence="3" id="KW-1185">Reference proteome</keyword>
<dbReference type="KEGG" id="fcr:HYN56_04945"/>
<keyword evidence="1" id="KW-0732">Signal</keyword>
<dbReference type="InterPro" id="IPR026341">
    <property type="entry name" value="T9SS_type_B"/>
</dbReference>
<gene>
    <name evidence="2" type="ORF">HYN56_04945</name>
</gene>
<dbReference type="OrthoDB" id="607469at2"/>
<accession>A0A2S1YHT1</accession>
<evidence type="ECO:0000313" key="3">
    <source>
        <dbReference type="Proteomes" id="UP000245250"/>
    </source>
</evidence>
<reference evidence="2 3" key="1">
    <citation type="submission" date="2018-05" db="EMBL/GenBank/DDBJ databases">
        <title>Genome sequencing of Flavobacterium sp. HYN0056.</title>
        <authorList>
            <person name="Yi H."/>
            <person name="Baek C."/>
        </authorList>
    </citation>
    <scope>NUCLEOTIDE SEQUENCE [LARGE SCALE GENOMIC DNA]</scope>
    <source>
        <strain evidence="2 3">HYN0056</strain>
    </source>
</reference>
<dbReference type="InterPro" id="IPR025667">
    <property type="entry name" value="SprB_repeat"/>
</dbReference>
<dbReference type="NCBIfam" id="TIGR04131">
    <property type="entry name" value="Bac_Flav_CTERM"/>
    <property type="match status" value="1"/>
</dbReference>
<dbReference type="Proteomes" id="UP000245250">
    <property type="component" value="Chromosome"/>
</dbReference>
<evidence type="ECO:0008006" key="4">
    <source>
        <dbReference type="Google" id="ProtNLM"/>
    </source>
</evidence>
<dbReference type="EMBL" id="CP029255">
    <property type="protein sequence ID" value="AWK03602.1"/>
    <property type="molecule type" value="Genomic_DNA"/>
</dbReference>
<evidence type="ECO:0000313" key="2">
    <source>
        <dbReference type="EMBL" id="AWK03602.1"/>
    </source>
</evidence>
<dbReference type="Pfam" id="PF13573">
    <property type="entry name" value="SprB"/>
    <property type="match status" value="8"/>
</dbReference>
<feature type="signal peptide" evidence="1">
    <location>
        <begin position="1"/>
        <end position="26"/>
    </location>
</feature>
<evidence type="ECO:0000256" key="1">
    <source>
        <dbReference type="SAM" id="SignalP"/>
    </source>
</evidence>
<name>A0A2S1YHT1_9FLAO</name>
<protein>
    <recommendedName>
        <fullName evidence="4">Gliding motility-associated C-terminal domain-containing protein</fullName>
    </recommendedName>
</protein>
<dbReference type="Pfam" id="PF13585">
    <property type="entry name" value="CHU_C"/>
    <property type="match status" value="1"/>
</dbReference>
<proteinExistence type="predicted"/>